<comment type="caution">
    <text evidence="13">The sequence shown here is derived from an EMBL/GenBank/DDBJ whole genome shotgun (WGS) entry which is preliminary data.</text>
</comment>
<dbReference type="Proteomes" id="UP001206925">
    <property type="component" value="Unassembled WGS sequence"/>
</dbReference>
<evidence type="ECO:0000256" key="6">
    <source>
        <dbReference type="ARBA" id="ARBA00022946"/>
    </source>
</evidence>
<comment type="subunit">
    <text evidence="9">Probable component of the PAM complex, at least composed of SSC1 (mtHsp70), MGE1, TIM44, PAM16/TIM16, PAM17 and PAM18/TIM14. Interacts with SSQ1.</text>
</comment>
<evidence type="ECO:0000256" key="7">
    <source>
        <dbReference type="ARBA" id="ARBA00023128"/>
    </source>
</evidence>
<feature type="region of interest" description="Disordered" evidence="12">
    <location>
        <begin position="75"/>
        <end position="142"/>
    </location>
</feature>
<keyword evidence="7 10" id="KW-0496">Mitochondrion</keyword>
<evidence type="ECO:0000313" key="14">
    <source>
        <dbReference type="Proteomes" id="UP001206925"/>
    </source>
</evidence>
<evidence type="ECO:0000256" key="2">
    <source>
        <dbReference type="ARBA" id="ARBA00009054"/>
    </source>
</evidence>
<dbReference type="GO" id="GO:0000774">
    <property type="term" value="F:adenyl-nucleotide exchange factor activity"/>
    <property type="evidence" value="ECO:0007669"/>
    <property type="project" value="InterPro"/>
</dbReference>
<keyword evidence="6" id="KW-0809">Transit peptide</keyword>
<keyword evidence="8 10" id="KW-0143">Chaperone</keyword>
<keyword evidence="14" id="KW-1185">Reference proteome</keyword>
<organism evidence="13 14">
    <name type="scientific">Ambrosia artemisiifolia</name>
    <name type="common">Common ragweed</name>
    <dbReference type="NCBI Taxonomy" id="4212"/>
    <lineage>
        <taxon>Eukaryota</taxon>
        <taxon>Viridiplantae</taxon>
        <taxon>Streptophyta</taxon>
        <taxon>Embryophyta</taxon>
        <taxon>Tracheophyta</taxon>
        <taxon>Spermatophyta</taxon>
        <taxon>Magnoliopsida</taxon>
        <taxon>eudicotyledons</taxon>
        <taxon>Gunneridae</taxon>
        <taxon>Pentapetalae</taxon>
        <taxon>asterids</taxon>
        <taxon>campanulids</taxon>
        <taxon>Asterales</taxon>
        <taxon>Asteraceae</taxon>
        <taxon>Asteroideae</taxon>
        <taxon>Heliantheae alliance</taxon>
        <taxon>Heliantheae</taxon>
        <taxon>Ambrosia</taxon>
    </lineage>
</organism>
<comment type="function">
    <text evidence="10">Essential component of the PAM complex, a complex required for the translocation of transit peptide-containing proteins from the inner membrane into the mitochondrial matrix in an ATP-dependent manner.</text>
</comment>
<dbReference type="Gene3D" id="2.30.22.10">
    <property type="entry name" value="Head domain of nucleotide exchange factor GrpE"/>
    <property type="match status" value="1"/>
</dbReference>
<name>A0AAD5CF60_AMBAR</name>
<keyword evidence="3" id="KW-0479">Metal-binding</keyword>
<dbReference type="GO" id="GO:0042803">
    <property type="term" value="F:protein homodimerization activity"/>
    <property type="evidence" value="ECO:0007669"/>
    <property type="project" value="InterPro"/>
</dbReference>
<comment type="subcellular location">
    <subcellularLocation>
        <location evidence="1 10">Mitochondrion matrix</location>
    </subcellularLocation>
</comment>
<dbReference type="Gene3D" id="3.90.20.20">
    <property type="match status" value="1"/>
</dbReference>
<evidence type="ECO:0000256" key="1">
    <source>
        <dbReference type="ARBA" id="ARBA00004305"/>
    </source>
</evidence>
<dbReference type="FunFam" id="2.30.22.10:FF:000002">
    <property type="entry name" value="GrpE protein homolog"/>
    <property type="match status" value="1"/>
</dbReference>
<dbReference type="CDD" id="cd00446">
    <property type="entry name" value="GrpE"/>
    <property type="match status" value="1"/>
</dbReference>
<accession>A0AAD5CF60</accession>
<evidence type="ECO:0000256" key="4">
    <source>
        <dbReference type="ARBA" id="ARBA00022741"/>
    </source>
</evidence>
<reference evidence="13" key="1">
    <citation type="submission" date="2022-06" db="EMBL/GenBank/DDBJ databases">
        <title>Uncovering the hologenomic basis of an extraordinary plant invasion.</title>
        <authorList>
            <person name="Bieker V.C."/>
            <person name="Martin M.D."/>
            <person name="Gilbert T."/>
            <person name="Hodgins K."/>
            <person name="Battlay P."/>
            <person name="Petersen B."/>
            <person name="Wilson J."/>
        </authorList>
    </citation>
    <scope>NUCLEOTIDE SEQUENCE</scope>
    <source>
        <strain evidence="13">AA19_3_7</strain>
        <tissue evidence="13">Leaf</tissue>
    </source>
</reference>
<evidence type="ECO:0000256" key="8">
    <source>
        <dbReference type="ARBA" id="ARBA00023186"/>
    </source>
</evidence>
<dbReference type="PANTHER" id="PTHR21237">
    <property type="entry name" value="GRPE PROTEIN"/>
    <property type="match status" value="1"/>
</dbReference>
<gene>
    <name evidence="13" type="ORF">M8C21_012340</name>
</gene>
<dbReference type="PANTHER" id="PTHR21237:SF23">
    <property type="entry name" value="GRPE PROTEIN HOMOLOG, MITOCHONDRIAL"/>
    <property type="match status" value="1"/>
</dbReference>
<protein>
    <recommendedName>
        <fullName evidence="10">GrpE protein homolog</fullName>
    </recommendedName>
</protein>
<dbReference type="EMBL" id="JAMZMK010008625">
    <property type="protein sequence ID" value="KAI7739459.1"/>
    <property type="molecule type" value="Genomic_DNA"/>
</dbReference>
<proteinExistence type="inferred from homology"/>
<dbReference type="FunFam" id="3.90.20.20:FF:000005">
    <property type="entry name" value="GrpE protein homolog"/>
    <property type="match status" value="1"/>
</dbReference>
<dbReference type="PROSITE" id="PS01071">
    <property type="entry name" value="GRPE"/>
    <property type="match status" value="1"/>
</dbReference>
<dbReference type="GO" id="GO:0051087">
    <property type="term" value="F:protein-folding chaperone binding"/>
    <property type="evidence" value="ECO:0007669"/>
    <property type="project" value="InterPro"/>
</dbReference>
<dbReference type="InterPro" id="IPR009012">
    <property type="entry name" value="GrpE_head"/>
</dbReference>
<evidence type="ECO:0000256" key="11">
    <source>
        <dbReference type="RuleBase" id="RU004478"/>
    </source>
</evidence>
<keyword evidence="5" id="KW-0067">ATP-binding</keyword>
<evidence type="ECO:0000313" key="13">
    <source>
        <dbReference type="EMBL" id="KAI7739459.1"/>
    </source>
</evidence>
<feature type="compositionally biased region" description="Polar residues" evidence="12">
    <location>
        <begin position="75"/>
        <end position="97"/>
    </location>
</feature>
<dbReference type="Pfam" id="PF01025">
    <property type="entry name" value="GrpE"/>
    <property type="match status" value="1"/>
</dbReference>
<dbReference type="GO" id="GO:0030150">
    <property type="term" value="P:protein import into mitochondrial matrix"/>
    <property type="evidence" value="ECO:0007669"/>
    <property type="project" value="TreeGrafter"/>
</dbReference>
<evidence type="ECO:0000256" key="5">
    <source>
        <dbReference type="ARBA" id="ARBA00022840"/>
    </source>
</evidence>
<dbReference type="GO" id="GO:0046872">
    <property type="term" value="F:metal ion binding"/>
    <property type="evidence" value="ECO:0007669"/>
    <property type="project" value="UniProtKB-KW"/>
</dbReference>
<dbReference type="HAMAP" id="MF_01151">
    <property type="entry name" value="GrpE"/>
    <property type="match status" value="1"/>
</dbReference>
<dbReference type="GO" id="GO:0005524">
    <property type="term" value="F:ATP binding"/>
    <property type="evidence" value="ECO:0007669"/>
    <property type="project" value="UniProtKB-KW"/>
</dbReference>
<dbReference type="GO" id="GO:0001405">
    <property type="term" value="C:PAM complex, Tim23 associated import motor"/>
    <property type="evidence" value="ECO:0007669"/>
    <property type="project" value="TreeGrafter"/>
</dbReference>
<dbReference type="InterPro" id="IPR000740">
    <property type="entry name" value="GrpE"/>
</dbReference>
<sequence length="330" mass="36759">MRACAFASQLWRKKKQLNPDTIIIRTIQSNNISSYVCNRSQFKASQEVANRAHVLPNSFTASSIQLCRFYSSASSQTNGNETVQSGDGPGNTVQTDNAPEAAFPDDKMNSGPTGLPQSVKRRRRATKRTKFSDSDSDSETDLTDLSRDGLIKLLAKKEELLKKKHTEMVIMQDKAMRTFAENDNVIERTKREAENAKKFAIQSFAKSLLDVADNLGRASSAVKDRFTKIDTAEDPTGALPLLKTLLEGVEMTEKQLVEVFKKFGMERFDPMNEQFDPNRHNAVFQVPDQSKPPNTVAAVMKPGYTLHERIIRPAEVGVVSNVAADNNETQ</sequence>
<evidence type="ECO:0000256" key="9">
    <source>
        <dbReference type="ARBA" id="ARBA00063669"/>
    </source>
</evidence>
<dbReference type="SUPFAM" id="SSF51064">
    <property type="entry name" value="Head domain of nucleotide exchange factor GrpE"/>
    <property type="match status" value="1"/>
</dbReference>
<evidence type="ECO:0000256" key="3">
    <source>
        <dbReference type="ARBA" id="ARBA00022723"/>
    </source>
</evidence>
<evidence type="ECO:0000256" key="12">
    <source>
        <dbReference type="SAM" id="MobiDB-lite"/>
    </source>
</evidence>
<dbReference type="AlphaFoldDB" id="A0AAD5CF60"/>
<evidence type="ECO:0000256" key="10">
    <source>
        <dbReference type="RuleBase" id="RU000640"/>
    </source>
</evidence>
<dbReference type="GO" id="GO:0006457">
    <property type="term" value="P:protein folding"/>
    <property type="evidence" value="ECO:0007669"/>
    <property type="project" value="InterPro"/>
</dbReference>
<dbReference type="InterPro" id="IPR013805">
    <property type="entry name" value="GrpE_CC"/>
</dbReference>
<keyword evidence="4" id="KW-0547">Nucleotide-binding</keyword>
<dbReference type="SUPFAM" id="SSF58014">
    <property type="entry name" value="Coiled-coil domain of nucleotide exchange factor GrpE"/>
    <property type="match status" value="1"/>
</dbReference>
<dbReference type="GO" id="GO:0051082">
    <property type="term" value="F:unfolded protein binding"/>
    <property type="evidence" value="ECO:0007669"/>
    <property type="project" value="TreeGrafter"/>
</dbReference>
<comment type="similarity">
    <text evidence="2 11">Belongs to the GrpE family.</text>
</comment>
<feature type="compositionally biased region" description="Basic residues" evidence="12">
    <location>
        <begin position="119"/>
        <end position="129"/>
    </location>
</feature>
<dbReference type="PRINTS" id="PR00773">
    <property type="entry name" value="GRPEPROTEIN"/>
</dbReference>